<accession>D5A930</accession>
<feature type="compositionally biased region" description="Basic and acidic residues" evidence="2">
    <location>
        <begin position="166"/>
        <end position="179"/>
    </location>
</feature>
<name>D5A930_PICSI</name>
<evidence type="ECO:0000313" key="3">
    <source>
        <dbReference type="EMBL" id="ADE76049.1"/>
    </source>
</evidence>
<keyword evidence="1" id="KW-0175">Coiled coil</keyword>
<evidence type="ECO:0000256" key="2">
    <source>
        <dbReference type="SAM" id="MobiDB-lite"/>
    </source>
</evidence>
<dbReference type="AlphaFoldDB" id="D5A930"/>
<organism evidence="3">
    <name type="scientific">Picea sitchensis</name>
    <name type="common">Sitka spruce</name>
    <name type="synonym">Pinus sitchensis</name>
    <dbReference type="NCBI Taxonomy" id="3332"/>
    <lineage>
        <taxon>Eukaryota</taxon>
        <taxon>Viridiplantae</taxon>
        <taxon>Streptophyta</taxon>
        <taxon>Embryophyta</taxon>
        <taxon>Tracheophyta</taxon>
        <taxon>Spermatophyta</taxon>
        <taxon>Pinopsida</taxon>
        <taxon>Pinidae</taxon>
        <taxon>Conifers I</taxon>
        <taxon>Pinales</taxon>
        <taxon>Pinaceae</taxon>
        <taxon>Picea</taxon>
    </lineage>
</organism>
<evidence type="ECO:0000256" key="1">
    <source>
        <dbReference type="SAM" id="Coils"/>
    </source>
</evidence>
<feature type="coiled-coil region" evidence="1">
    <location>
        <begin position="55"/>
        <end position="82"/>
    </location>
</feature>
<sequence length="218" mass="24784">MISPPPPKLVSRKCSSNSFIAYSLSSDSSWEREEARWLREEKRWLREEARWLKEEARWNAEREDLLAQILSLREELRSLQGQRQETNVLKEASSASLSKLSTLMSQLLLQSMKGVELDASSSSLPAQISIHSSRDFHTTVRPANSLESSIFEGKTAQKPELSVNLEDSKKQTSSDKQAVKDIPTSDPKEKKKKRRTLKRGSEGEDVKEMQVFICCISS</sequence>
<feature type="region of interest" description="Disordered" evidence="2">
    <location>
        <begin position="147"/>
        <end position="203"/>
    </location>
</feature>
<dbReference type="EMBL" id="BT122681">
    <property type="protein sequence ID" value="ADE76049.1"/>
    <property type="molecule type" value="mRNA"/>
</dbReference>
<reference evidence="3" key="1">
    <citation type="submission" date="2010-04" db="EMBL/GenBank/DDBJ databases">
        <authorList>
            <person name="Reid K.E."/>
            <person name="Liao N."/>
            <person name="Chan S."/>
            <person name="Docking R."/>
            <person name="Taylor G."/>
            <person name="Moore R."/>
            <person name="Mayo M."/>
            <person name="Munro S."/>
            <person name="King J."/>
            <person name="Yanchuk A."/>
            <person name="Holt R."/>
            <person name="Jones S."/>
            <person name="Marra M."/>
            <person name="Ritland C.E."/>
            <person name="Ritland K."/>
            <person name="Bohlmann J."/>
        </authorList>
    </citation>
    <scope>NUCLEOTIDE SEQUENCE</scope>
    <source>
        <tissue evidence="3">Buds collected with no treatment. Collection October 2007</tissue>
    </source>
</reference>
<proteinExistence type="evidence at transcript level"/>
<protein>
    <submittedName>
        <fullName evidence="3">Uncharacterized protein</fullName>
    </submittedName>
</protein>